<proteinExistence type="predicted"/>
<evidence type="ECO:0000313" key="2">
    <source>
        <dbReference type="EMBL" id="AAT47195.1"/>
    </source>
</evidence>
<organism evidence="2">
    <name type="scientific">Edwardsiella ictaluri</name>
    <dbReference type="NCBI Taxonomy" id="67780"/>
    <lineage>
        <taxon>Bacteria</taxon>
        <taxon>Pseudomonadati</taxon>
        <taxon>Pseudomonadota</taxon>
        <taxon>Gammaproteobacteria</taxon>
        <taxon>Enterobacterales</taxon>
        <taxon>Hafniaceae</taxon>
        <taxon>Edwardsiella</taxon>
    </lineage>
</organism>
<name>Q6GUD7_EDWIC</name>
<sequence length="146" mass="15623">MRLSHRPPKPITSSGASSIPVGIMTQPARGINGKDRSRPTPRPAREASPISGVVNPRNTTGSLFRRSGKKRMVCMGPPQRIMSADLPNSQRTATSNTTPTTMMEPNFVQVDFSFRTSVKVCTAAIATLINAMAATTSPPITTPSCR</sequence>
<feature type="compositionally biased region" description="Low complexity" evidence="1">
    <location>
        <begin position="92"/>
        <end position="101"/>
    </location>
</feature>
<reference evidence="2" key="1">
    <citation type="submission" date="2004-05" db="EMBL/GenBank/DDBJ databases">
        <title>Identification of Virulence Factors Involved in the Pathogenesis of Edwardsiella ictaluri Using Signature Tagged Mutagenesis.</title>
        <authorList>
            <person name="Thune R.L."/>
            <person name="Fernandez D.H."/>
            <person name="Benoit J.L."/>
            <person name="Kelly-Smith M."/>
            <person name="Rogge M.L."/>
            <person name="Booth N.J."/>
            <person name="Bologna R.A."/>
        </authorList>
    </citation>
    <scope>NUCLEOTIDE SEQUENCE</scope>
</reference>
<dbReference type="EMBL" id="AY641981">
    <property type="protein sequence ID" value="AAT47195.1"/>
    <property type="molecule type" value="Genomic_DNA"/>
</dbReference>
<dbReference type="AlphaFoldDB" id="Q6GUD7"/>
<feature type="region of interest" description="Disordered" evidence="1">
    <location>
        <begin position="1"/>
        <end position="101"/>
    </location>
</feature>
<evidence type="ECO:0000256" key="1">
    <source>
        <dbReference type="SAM" id="MobiDB-lite"/>
    </source>
</evidence>
<protein>
    <submittedName>
        <fullName evidence="2">Uncharacterized protein</fullName>
    </submittedName>
</protein>
<accession>Q6GUD7</accession>